<dbReference type="InterPro" id="IPR039426">
    <property type="entry name" value="TonB-dep_rcpt-like"/>
</dbReference>
<evidence type="ECO:0008006" key="18">
    <source>
        <dbReference type="Google" id="ProtNLM"/>
    </source>
</evidence>
<dbReference type="InterPro" id="IPR036942">
    <property type="entry name" value="Beta-barrel_TonB_sf"/>
</dbReference>
<evidence type="ECO:0000256" key="7">
    <source>
        <dbReference type="ARBA" id="ARBA00023077"/>
    </source>
</evidence>
<protein>
    <recommendedName>
        <fullName evidence="18">TonB-dependent receptor-like beta-barrel domain-containing protein</fullName>
    </recommendedName>
</protein>
<evidence type="ECO:0000313" key="16">
    <source>
        <dbReference type="EMBL" id="KFN49450.1"/>
    </source>
</evidence>
<evidence type="ECO:0000256" key="5">
    <source>
        <dbReference type="ARBA" id="ARBA00022692"/>
    </source>
</evidence>
<dbReference type="AlphaFoldDB" id="A0A091BYP2"/>
<evidence type="ECO:0000313" key="17">
    <source>
        <dbReference type="Proteomes" id="UP000029391"/>
    </source>
</evidence>
<dbReference type="GO" id="GO:0015344">
    <property type="term" value="F:siderophore uptake transmembrane transporter activity"/>
    <property type="evidence" value="ECO:0007669"/>
    <property type="project" value="TreeGrafter"/>
</dbReference>
<dbReference type="EMBL" id="AWXU01000035">
    <property type="protein sequence ID" value="KFN49450.1"/>
    <property type="molecule type" value="Genomic_DNA"/>
</dbReference>
<evidence type="ECO:0000259" key="15">
    <source>
        <dbReference type="Pfam" id="PF07715"/>
    </source>
</evidence>
<dbReference type="RefSeq" id="WP_026816387.1">
    <property type="nucleotide sequence ID" value="NZ_AUFF01000002.1"/>
</dbReference>
<feature type="compositionally biased region" description="Basic and acidic residues" evidence="12">
    <location>
        <begin position="640"/>
        <end position="651"/>
    </location>
</feature>
<evidence type="ECO:0000256" key="1">
    <source>
        <dbReference type="ARBA" id="ARBA00004571"/>
    </source>
</evidence>
<evidence type="ECO:0000256" key="12">
    <source>
        <dbReference type="SAM" id="MobiDB-lite"/>
    </source>
</evidence>
<keyword evidence="4" id="KW-1134">Transmembrane beta strand</keyword>
<evidence type="ECO:0000256" key="10">
    <source>
        <dbReference type="ARBA" id="ARBA00023237"/>
    </source>
</evidence>
<dbReference type="Gene3D" id="2.170.130.10">
    <property type="entry name" value="TonB-dependent receptor, plug domain"/>
    <property type="match status" value="1"/>
</dbReference>
<organism evidence="16 17">
    <name type="scientific">Arenimonas composti TR7-09 = DSM 18010</name>
    <dbReference type="NCBI Taxonomy" id="1121013"/>
    <lineage>
        <taxon>Bacteria</taxon>
        <taxon>Pseudomonadati</taxon>
        <taxon>Pseudomonadota</taxon>
        <taxon>Gammaproteobacteria</taxon>
        <taxon>Lysobacterales</taxon>
        <taxon>Lysobacteraceae</taxon>
        <taxon>Arenimonas</taxon>
    </lineage>
</organism>
<dbReference type="InterPro" id="IPR000531">
    <property type="entry name" value="Beta-barrel_TonB"/>
</dbReference>
<dbReference type="GO" id="GO:0009279">
    <property type="term" value="C:cell outer membrane"/>
    <property type="evidence" value="ECO:0007669"/>
    <property type="project" value="UniProtKB-SubCell"/>
</dbReference>
<dbReference type="InterPro" id="IPR037066">
    <property type="entry name" value="Plug_dom_sf"/>
</dbReference>
<name>A0A091BYP2_9GAMM</name>
<feature type="domain" description="TonB-dependent receptor plug" evidence="15">
    <location>
        <begin position="47"/>
        <end position="125"/>
    </location>
</feature>
<evidence type="ECO:0000256" key="6">
    <source>
        <dbReference type="ARBA" id="ARBA00022729"/>
    </source>
</evidence>
<feature type="domain" description="TonB-dependent receptor-like beta-barrel" evidence="14">
    <location>
        <begin position="261"/>
        <end position="555"/>
    </location>
</feature>
<evidence type="ECO:0000256" key="4">
    <source>
        <dbReference type="ARBA" id="ARBA00022452"/>
    </source>
</evidence>
<comment type="similarity">
    <text evidence="2">Belongs to the TonB-dependent receptor family. Hemoglobin/haptoglobin binding protein subfamily.</text>
</comment>
<dbReference type="Pfam" id="PF07715">
    <property type="entry name" value="Plug"/>
    <property type="match status" value="1"/>
</dbReference>
<sequence>MPPRPSPFRPSTALRLLPLALLLASAAAAAQLPATETRRSFAAGYFADSAPANAWEMLQRVPGFAVVDADADVRGYAAAQGNVLVDGALPASKHESLSDLLRRIPASAVERIELIRAGEGVDMGGYALLANIVRRAQPAPTRTFAFGLLAAGDGWRTPVGEFGYARQRDERTLELAFAREAEADEDGGRGSRRRFAADGALLEAADGDLRSHAIEHRAALAWSRPLAGGRLHLDLAALQERSDESERWWPTLAGGDAERSRDTEDLREGEIGLRWLRRDGDRRITAFASSRHGRIDAAETGVDEDGEESFVEDSRRGESLAGLALEREVTGSLGLGAAAEIALNRLDGRARLRVGGIEQPLPGADVAVRERRGELAFTASWRPRGHWRLDGGLRLEASRIGHADGGERDFFYLKPRIALAWNPTPAHTLRWAVAREVGQLDFGDFVASASLADGDVAAGAVDLVPDRIWRSTLAWEWDIGDAAGLQLAWIHERIDDVIDRVVVIDADGEWLDAPGNLGSGRRDAISLDFDTSLAALGLPSLQLDASLRWQRSRVIDPVTGTSRPVSGDKPREGEIALRQVLAGGRFHWGIEAKLAESEAEYRFDRVTRDVEGSRYELFAERRWDGGWRLRAEVTAPGQSVRRERERHDGPRDGSTFDGTERRRHRAPGMLLLTLRRDIGG</sequence>
<proteinExistence type="inferred from homology"/>
<keyword evidence="6 13" id="KW-0732">Signal</keyword>
<evidence type="ECO:0000256" key="13">
    <source>
        <dbReference type="SAM" id="SignalP"/>
    </source>
</evidence>
<accession>A0A091BYP2</accession>
<dbReference type="InterPro" id="IPR012910">
    <property type="entry name" value="Plug_dom"/>
</dbReference>
<evidence type="ECO:0000256" key="3">
    <source>
        <dbReference type="ARBA" id="ARBA00022448"/>
    </source>
</evidence>
<keyword evidence="7 11" id="KW-0798">TonB box</keyword>
<feature type="chain" id="PRO_5001870196" description="TonB-dependent receptor-like beta-barrel domain-containing protein" evidence="13">
    <location>
        <begin position="30"/>
        <end position="680"/>
    </location>
</feature>
<dbReference type="OrthoDB" id="9760620at2"/>
<evidence type="ECO:0000259" key="14">
    <source>
        <dbReference type="Pfam" id="PF00593"/>
    </source>
</evidence>
<dbReference type="PANTHER" id="PTHR30069">
    <property type="entry name" value="TONB-DEPENDENT OUTER MEMBRANE RECEPTOR"/>
    <property type="match status" value="1"/>
</dbReference>
<feature type="region of interest" description="Disordered" evidence="12">
    <location>
        <begin position="634"/>
        <end position="662"/>
    </location>
</feature>
<dbReference type="Proteomes" id="UP000029391">
    <property type="component" value="Unassembled WGS sequence"/>
</dbReference>
<gene>
    <name evidence="16" type="ORF">P873_10785</name>
</gene>
<dbReference type="Gene3D" id="2.40.170.20">
    <property type="entry name" value="TonB-dependent receptor, beta-barrel domain"/>
    <property type="match status" value="1"/>
</dbReference>
<feature type="signal peptide" evidence="13">
    <location>
        <begin position="1"/>
        <end position="29"/>
    </location>
</feature>
<evidence type="ECO:0000256" key="8">
    <source>
        <dbReference type="ARBA" id="ARBA00023136"/>
    </source>
</evidence>
<keyword evidence="3" id="KW-0813">Transport</keyword>
<keyword evidence="8 11" id="KW-0472">Membrane</keyword>
<dbReference type="GO" id="GO:0044718">
    <property type="term" value="P:siderophore transmembrane transport"/>
    <property type="evidence" value="ECO:0007669"/>
    <property type="project" value="TreeGrafter"/>
</dbReference>
<reference evidence="16 17" key="1">
    <citation type="submission" date="2013-09" db="EMBL/GenBank/DDBJ databases">
        <title>Genome sequencing of Arenimonas composti.</title>
        <authorList>
            <person name="Chen F."/>
            <person name="Wang G."/>
        </authorList>
    </citation>
    <scope>NUCLEOTIDE SEQUENCE [LARGE SCALE GENOMIC DNA]</scope>
    <source>
        <strain evidence="16 17">TR7-09</strain>
    </source>
</reference>
<evidence type="ECO:0000256" key="2">
    <source>
        <dbReference type="ARBA" id="ARBA00008143"/>
    </source>
</evidence>
<dbReference type="SUPFAM" id="SSF56935">
    <property type="entry name" value="Porins"/>
    <property type="match status" value="1"/>
</dbReference>
<evidence type="ECO:0000256" key="11">
    <source>
        <dbReference type="RuleBase" id="RU003357"/>
    </source>
</evidence>
<comment type="subcellular location">
    <subcellularLocation>
        <location evidence="1">Cell outer membrane</location>
        <topology evidence="1">Multi-pass membrane protein</topology>
    </subcellularLocation>
</comment>
<dbReference type="PANTHER" id="PTHR30069:SF29">
    <property type="entry name" value="HEMOGLOBIN AND HEMOGLOBIN-HAPTOGLOBIN-BINDING PROTEIN 1-RELATED"/>
    <property type="match status" value="1"/>
</dbReference>
<dbReference type="STRING" id="1121013.GCA_000426365_00966"/>
<dbReference type="eggNOG" id="COG4771">
    <property type="taxonomic scope" value="Bacteria"/>
</dbReference>
<comment type="caution">
    <text evidence="16">The sequence shown here is derived from an EMBL/GenBank/DDBJ whole genome shotgun (WGS) entry which is preliminary data.</text>
</comment>
<dbReference type="Pfam" id="PF00593">
    <property type="entry name" value="TonB_dep_Rec_b-barrel"/>
    <property type="match status" value="1"/>
</dbReference>
<keyword evidence="17" id="KW-1185">Reference proteome</keyword>
<keyword evidence="5" id="KW-0812">Transmembrane</keyword>
<keyword evidence="10" id="KW-0998">Cell outer membrane</keyword>
<keyword evidence="9" id="KW-0675">Receptor</keyword>
<evidence type="ECO:0000256" key="9">
    <source>
        <dbReference type="ARBA" id="ARBA00023170"/>
    </source>
</evidence>